<dbReference type="InterPro" id="IPR044824">
    <property type="entry name" value="MAIN-like"/>
</dbReference>
<dbReference type="PANTHER" id="PTHR46033:SF8">
    <property type="entry name" value="PROTEIN MAINTENANCE OF MERISTEMS-LIKE"/>
    <property type="match status" value="1"/>
</dbReference>
<dbReference type="PANTHER" id="PTHR46033">
    <property type="entry name" value="PROTEIN MAIN-LIKE 2"/>
    <property type="match status" value="1"/>
</dbReference>
<evidence type="ECO:0000259" key="1">
    <source>
        <dbReference type="Pfam" id="PF10536"/>
    </source>
</evidence>
<dbReference type="Pfam" id="PF10536">
    <property type="entry name" value="PMD"/>
    <property type="match status" value="1"/>
</dbReference>
<sequence>MLISAFMERWQQETNTFHLPFGEMSITLEDMRMLLKIPVMGKVVECDTIEQSEAVELVCSALDVFGEGNRATNKQGLES</sequence>
<dbReference type="AlphaFoldDB" id="A0AAP0KVS8"/>
<name>A0AAP0KVS8_9MAGN</name>
<organism evidence="2 3">
    <name type="scientific">Stephania cephalantha</name>
    <dbReference type="NCBI Taxonomy" id="152367"/>
    <lineage>
        <taxon>Eukaryota</taxon>
        <taxon>Viridiplantae</taxon>
        <taxon>Streptophyta</taxon>
        <taxon>Embryophyta</taxon>
        <taxon>Tracheophyta</taxon>
        <taxon>Spermatophyta</taxon>
        <taxon>Magnoliopsida</taxon>
        <taxon>Ranunculales</taxon>
        <taxon>Menispermaceae</taxon>
        <taxon>Menispermoideae</taxon>
        <taxon>Cissampelideae</taxon>
        <taxon>Stephania</taxon>
    </lineage>
</organism>
<reference evidence="2 3" key="1">
    <citation type="submission" date="2024-01" db="EMBL/GenBank/DDBJ databases">
        <title>Genome assemblies of Stephania.</title>
        <authorList>
            <person name="Yang L."/>
        </authorList>
    </citation>
    <scope>NUCLEOTIDE SEQUENCE [LARGE SCALE GENOMIC DNA]</scope>
    <source>
        <strain evidence="2">JXDWG</strain>
        <tissue evidence="2">Leaf</tissue>
    </source>
</reference>
<comment type="caution">
    <text evidence="2">The sequence shown here is derived from an EMBL/GenBank/DDBJ whole genome shotgun (WGS) entry which is preliminary data.</text>
</comment>
<keyword evidence="3" id="KW-1185">Reference proteome</keyword>
<dbReference type="Proteomes" id="UP001419268">
    <property type="component" value="Unassembled WGS sequence"/>
</dbReference>
<proteinExistence type="predicted"/>
<gene>
    <name evidence="2" type="ORF">Scep_005368</name>
</gene>
<protein>
    <recommendedName>
        <fullName evidence="1">Aminotransferase-like plant mobile domain-containing protein</fullName>
    </recommendedName>
</protein>
<dbReference type="GO" id="GO:0010073">
    <property type="term" value="P:meristem maintenance"/>
    <property type="evidence" value="ECO:0007669"/>
    <property type="project" value="InterPro"/>
</dbReference>
<dbReference type="InterPro" id="IPR019557">
    <property type="entry name" value="AminoTfrase-like_pln_mobile"/>
</dbReference>
<accession>A0AAP0KVS8</accession>
<feature type="domain" description="Aminotransferase-like plant mobile" evidence="1">
    <location>
        <begin position="2"/>
        <end position="62"/>
    </location>
</feature>
<dbReference type="EMBL" id="JBBNAG010000002">
    <property type="protein sequence ID" value="KAK9158794.1"/>
    <property type="molecule type" value="Genomic_DNA"/>
</dbReference>
<evidence type="ECO:0000313" key="3">
    <source>
        <dbReference type="Proteomes" id="UP001419268"/>
    </source>
</evidence>
<evidence type="ECO:0000313" key="2">
    <source>
        <dbReference type="EMBL" id="KAK9158794.1"/>
    </source>
</evidence>